<keyword evidence="2" id="KW-1185">Reference proteome</keyword>
<name>A0ACD3AY90_9AGAR</name>
<sequence length="260" mass="28174">MLALTTATKTLRRRMNDAFTKSLGIIPSPSGRDYNQIVSSPPTVSVNGQRRSSFSVLSRFFSRAPNSGSSTVAGNTSNIRYDSSHDRTSTPTSTPVSHNRIKFATWAEHFDFDAHMATQSQARDPQSQSARAGVDTKKESALDRLQKDAGGPLDSPQEPGTDRTKNPRWPVQWGDAAATEGWRSGMVEGARAIQGLQRVTGGHDGDVQDEDHVEDGHRDEEVTVGNKEGIGFVDQVGSQSATAQHFQEGGEADLNTPKTH</sequence>
<dbReference type="Proteomes" id="UP000308600">
    <property type="component" value="Unassembled WGS sequence"/>
</dbReference>
<reference evidence="1 2" key="1">
    <citation type="journal article" date="2019" name="Nat. Ecol. Evol.">
        <title>Megaphylogeny resolves global patterns of mushroom evolution.</title>
        <authorList>
            <person name="Varga T."/>
            <person name="Krizsan K."/>
            <person name="Foldi C."/>
            <person name="Dima B."/>
            <person name="Sanchez-Garcia M."/>
            <person name="Sanchez-Ramirez S."/>
            <person name="Szollosi G.J."/>
            <person name="Szarkandi J.G."/>
            <person name="Papp V."/>
            <person name="Albert L."/>
            <person name="Andreopoulos W."/>
            <person name="Angelini C."/>
            <person name="Antonin V."/>
            <person name="Barry K.W."/>
            <person name="Bougher N.L."/>
            <person name="Buchanan P."/>
            <person name="Buyck B."/>
            <person name="Bense V."/>
            <person name="Catcheside P."/>
            <person name="Chovatia M."/>
            <person name="Cooper J."/>
            <person name="Damon W."/>
            <person name="Desjardin D."/>
            <person name="Finy P."/>
            <person name="Geml J."/>
            <person name="Haridas S."/>
            <person name="Hughes K."/>
            <person name="Justo A."/>
            <person name="Karasinski D."/>
            <person name="Kautmanova I."/>
            <person name="Kiss B."/>
            <person name="Kocsube S."/>
            <person name="Kotiranta H."/>
            <person name="LaButti K.M."/>
            <person name="Lechner B.E."/>
            <person name="Liimatainen K."/>
            <person name="Lipzen A."/>
            <person name="Lukacs Z."/>
            <person name="Mihaltcheva S."/>
            <person name="Morgado L.N."/>
            <person name="Niskanen T."/>
            <person name="Noordeloos M.E."/>
            <person name="Ohm R.A."/>
            <person name="Ortiz-Santana B."/>
            <person name="Ovrebo C."/>
            <person name="Racz N."/>
            <person name="Riley R."/>
            <person name="Savchenko A."/>
            <person name="Shiryaev A."/>
            <person name="Soop K."/>
            <person name="Spirin V."/>
            <person name="Szebenyi C."/>
            <person name="Tomsovsky M."/>
            <person name="Tulloss R.E."/>
            <person name="Uehling J."/>
            <person name="Grigoriev I.V."/>
            <person name="Vagvolgyi C."/>
            <person name="Papp T."/>
            <person name="Martin F.M."/>
            <person name="Miettinen O."/>
            <person name="Hibbett D.S."/>
            <person name="Nagy L.G."/>
        </authorList>
    </citation>
    <scope>NUCLEOTIDE SEQUENCE [LARGE SCALE GENOMIC DNA]</scope>
    <source>
        <strain evidence="1 2">NL-1719</strain>
    </source>
</reference>
<dbReference type="EMBL" id="ML208321">
    <property type="protein sequence ID" value="TFK69937.1"/>
    <property type="molecule type" value="Genomic_DNA"/>
</dbReference>
<evidence type="ECO:0000313" key="2">
    <source>
        <dbReference type="Proteomes" id="UP000308600"/>
    </source>
</evidence>
<organism evidence="1 2">
    <name type="scientific">Pluteus cervinus</name>
    <dbReference type="NCBI Taxonomy" id="181527"/>
    <lineage>
        <taxon>Eukaryota</taxon>
        <taxon>Fungi</taxon>
        <taxon>Dikarya</taxon>
        <taxon>Basidiomycota</taxon>
        <taxon>Agaricomycotina</taxon>
        <taxon>Agaricomycetes</taxon>
        <taxon>Agaricomycetidae</taxon>
        <taxon>Agaricales</taxon>
        <taxon>Pluteineae</taxon>
        <taxon>Pluteaceae</taxon>
        <taxon>Pluteus</taxon>
    </lineage>
</organism>
<accession>A0ACD3AY90</accession>
<gene>
    <name evidence="1" type="ORF">BDN72DRAFT_839699</name>
</gene>
<protein>
    <submittedName>
        <fullName evidence="1">Uncharacterized protein</fullName>
    </submittedName>
</protein>
<proteinExistence type="predicted"/>
<evidence type="ECO:0000313" key="1">
    <source>
        <dbReference type="EMBL" id="TFK69937.1"/>
    </source>
</evidence>